<accession>A0A8H9HZ86</accession>
<proteinExistence type="predicted"/>
<dbReference type="PANTHER" id="PTHR33627">
    <property type="entry name" value="TRANSPOSASE"/>
    <property type="match status" value="1"/>
</dbReference>
<reference evidence="1" key="2">
    <citation type="submission" date="2020-09" db="EMBL/GenBank/DDBJ databases">
        <authorList>
            <person name="Sun Q."/>
            <person name="Ohkuma M."/>
        </authorList>
    </citation>
    <scope>NUCLEOTIDE SEQUENCE</scope>
    <source>
        <strain evidence="1">JCM 4434</strain>
    </source>
</reference>
<name>A0A8H9HZ86_KITAU</name>
<dbReference type="Proteomes" id="UP000610124">
    <property type="component" value="Unassembled WGS sequence"/>
</dbReference>
<evidence type="ECO:0008006" key="3">
    <source>
        <dbReference type="Google" id="ProtNLM"/>
    </source>
</evidence>
<dbReference type="AlphaFoldDB" id="A0A8H9HZ86"/>
<dbReference type="EMBL" id="BMUB01000026">
    <property type="protein sequence ID" value="GGV01890.1"/>
    <property type="molecule type" value="Genomic_DNA"/>
</dbReference>
<dbReference type="InterPro" id="IPR039365">
    <property type="entry name" value="IS701-like"/>
</dbReference>
<evidence type="ECO:0000313" key="1">
    <source>
        <dbReference type="EMBL" id="GGV01890.1"/>
    </source>
</evidence>
<gene>
    <name evidence="1" type="ORF">GCM10010502_65680</name>
</gene>
<evidence type="ECO:0000313" key="2">
    <source>
        <dbReference type="Proteomes" id="UP000610124"/>
    </source>
</evidence>
<dbReference type="PANTHER" id="PTHR33627:SF1">
    <property type="entry name" value="TRANSPOSASE"/>
    <property type="match status" value="1"/>
</dbReference>
<dbReference type="InterPro" id="IPR012337">
    <property type="entry name" value="RNaseH-like_sf"/>
</dbReference>
<organism evidence="1 2">
    <name type="scientific">Kitasatospora aureofaciens</name>
    <name type="common">Streptomyces aureofaciens</name>
    <dbReference type="NCBI Taxonomy" id="1894"/>
    <lineage>
        <taxon>Bacteria</taxon>
        <taxon>Bacillati</taxon>
        <taxon>Actinomycetota</taxon>
        <taxon>Actinomycetes</taxon>
        <taxon>Kitasatosporales</taxon>
        <taxon>Streptomycetaceae</taxon>
        <taxon>Kitasatospora</taxon>
    </lineage>
</organism>
<sequence>MIGHVLDAGVPAAWVTGDEVYGGDPHLSAELERRQIGYVLAVSRKRAIATRAGVFRAGVLAHGLPKRAWQRLSAGAGAKGHRMYDWAQVDIDSQPSSTGHRWLLIRRNRRTGELAFYRGYSPRPVALTMLVEVAGRRWTVEEAFQAAKGLAGLDEHQVRRWTSWHRWTTMAMLAHAFLAVTAAIERAGATTPSDLVPLTCSEIQRLFAAFVAQPVLDLVHRLRWSEWRRRHQARARTSHYRRQAA</sequence>
<dbReference type="SUPFAM" id="SSF53098">
    <property type="entry name" value="Ribonuclease H-like"/>
    <property type="match status" value="1"/>
</dbReference>
<protein>
    <recommendedName>
        <fullName evidence="3">Transposase IS701-like DDE domain-containing protein</fullName>
    </recommendedName>
</protein>
<comment type="caution">
    <text evidence="1">The sequence shown here is derived from an EMBL/GenBank/DDBJ whole genome shotgun (WGS) entry which is preliminary data.</text>
</comment>
<reference evidence="1" key="1">
    <citation type="journal article" date="2014" name="Int. J. Syst. Evol. Microbiol.">
        <title>Complete genome sequence of Corynebacterium casei LMG S-19264T (=DSM 44701T), isolated from a smear-ripened cheese.</title>
        <authorList>
            <consortium name="US DOE Joint Genome Institute (JGI-PGF)"/>
            <person name="Walter F."/>
            <person name="Albersmeier A."/>
            <person name="Kalinowski J."/>
            <person name="Ruckert C."/>
        </authorList>
    </citation>
    <scope>NUCLEOTIDE SEQUENCE</scope>
    <source>
        <strain evidence="1">JCM 4434</strain>
    </source>
</reference>